<dbReference type="EMBL" id="KK115642">
    <property type="protein sequence ID" value="KFM65622.1"/>
    <property type="molecule type" value="Genomic_DNA"/>
</dbReference>
<dbReference type="GO" id="GO:0012505">
    <property type="term" value="C:endomembrane system"/>
    <property type="evidence" value="ECO:0007669"/>
    <property type="project" value="TreeGrafter"/>
</dbReference>
<dbReference type="PANTHER" id="PTHR46384:SF1">
    <property type="entry name" value="MOTILE SPERM DOMAIN-CONTAINING PROTEIN 2"/>
    <property type="match status" value="1"/>
</dbReference>
<dbReference type="GO" id="GO:0140284">
    <property type="term" value="C:endoplasmic reticulum-endosome membrane contact site"/>
    <property type="evidence" value="ECO:0007669"/>
    <property type="project" value="TreeGrafter"/>
</dbReference>
<dbReference type="OMA" id="IKKASAM"/>
<organism evidence="2 3">
    <name type="scientific">Stegodyphus mimosarum</name>
    <name type="common">African social velvet spider</name>
    <dbReference type="NCBI Taxonomy" id="407821"/>
    <lineage>
        <taxon>Eukaryota</taxon>
        <taxon>Metazoa</taxon>
        <taxon>Ecdysozoa</taxon>
        <taxon>Arthropoda</taxon>
        <taxon>Chelicerata</taxon>
        <taxon>Arachnida</taxon>
        <taxon>Araneae</taxon>
        <taxon>Araneomorphae</taxon>
        <taxon>Entelegynae</taxon>
        <taxon>Eresoidea</taxon>
        <taxon>Eresidae</taxon>
        <taxon>Stegodyphus</taxon>
    </lineage>
</organism>
<dbReference type="SUPFAM" id="SSF46938">
    <property type="entry name" value="CRAL/TRIO N-terminal domain"/>
    <property type="match status" value="1"/>
</dbReference>
<evidence type="ECO:0000259" key="1">
    <source>
        <dbReference type="PROSITE" id="PS50191"/>
    </source>
</evidence>
<dbReference type="Pfam" id="PF00650">
    <property type="entry name" value="CRAL_TRIO"/>
    <property type="match status" value="1"/>
</dbReference>
<dbReference type="SMART" id="SM00516">
    <property type="entry name" value="SEC14"/>
    <property type="match status" value="1"/>
</dbReference>
<feature type="domain" description="CRAL-TRIO" evidence="1">
    <location>
        <begin position="82"/>
        <end position="244"/>
    </location>
</feature>
<dbReference type="Proteomes" id="UP000054359">
    <property type="component" value="Unassembled WGS sequence"/>
</dbReference>
<protein>
    <submittedName>
        <fullName evidence="2">Motile sperm domain-containing protein 2</fullName>
    </submittedName>
</protein>
<sequence length="270" mass="31631">MVVPVDDSEVLNTEELHLQLRNRFLEKLRVNGNYDDYEDVDIERIKTDDAYCKRFILHKKGNLEAALEMVDEALKWRKDFGVKDVNQASIPIEFFQAKAVFPFNKDKEGNPIIMILVRYHRKVPEFIRELRRFVIYWVELMEEQTKGGQMTVIMSCAGAGLSNLDLDLIKFLITLFRSYYPHSLAHILIYELPWILNPAWKIIKQWLPEDFVEKIKFVSKTSIQDYVSEENLPLEMGGTDTTEYEPPSLNEINSNGITEPKHVHFSHNHD</sequence>
<dbReference type="AlphaFoldDB" id="A0A087TKI3"/>
<dbReference type="InterPro" id="IPR001251">
    <property type="entry name" value="CRAL-TRIO_dom"/>
</dbReference>
<evidence type="ECO:0000313" key="3">
    <source>
        <dbReference type="Proteomes" id="UP000054359"/>
    </source>
</evidence>
<accession>A0A087TKI3</accession>
<gene>
    <name evidence="2" type="ORF">X975_08685</name>
</gene>
<dbReference type="SUPFAM" id="SSF52087">
    <property type="entry name" value="CRAL/TRIO domain"/>
    <property type="match status" value="1"/>
</dbReference>
<reference evidence="2 3" key="1">
    <citation type="submission" date="2013-11" db="EMBL/GenBank/DDBJ databases">
        <title>Genome sequencing of Stegodyphus mimosarum.</title>
        <authorList>
            <person name="Bechsgaard J."/>
        </authorList>
    </citation>
    <scope>NUCLEOTIDE SEQUENCE [LARGE SCALE GENOMIC DNA]</scope>
</reference>
<feature type="non-terminal residue" evidence="2">
    <location>
        <position position="270"/>
    </location>
</feature>
<dbReference type="OrthoDB" id="75724at2759"/>
<dbReference type="InterPro" id="IPR036865">
    <property type="entry name" value="CRAL-TRIO_dom_sf"/>
</dbReference>
<dbReference type="STRING" id="407821.A0A087TKI3"/>
<evidence type="ECO:0000313" key="2">
    <source>
        <dbReference type="EMBL" id="KFM65622.1"/>
    </source>
</evidence>
<dbReference type="CDD" id="cd00170">
    <property type="entry name" value="SEC14"/>
    <property type="match status" value="1"/>
</dbReference>
<dbReference type="PANTHER" id="PTHR46384">
    <property type="entry name" value="MOTILE SPERM DOMAIN-CONTAINING PROTEIN 2"/>
    <property type="match status" value="1"/>
</dbReference>
<dbReference type="InterPro" id="IPR053012">
    <property type="entry name" value="ER-organelle_contact"/>
</dbReference>
<proteinExistence type="predicted"/>
<dbReference type="Gene3D" id="3.40.525.10">
    <property type="entry name" value="CRAL-TRIO lipid binding domain"/>
    <property type="match status" value="1"/>
</dbReference>
<keyword evidence="3" id="KW-1185">Reference proteome</keyword>
<name>A0A087TKI3_STEMI</name>
<dbReference type="PROSITE" id="PS50191">
    <property type="entry name" value="CRAL_TRIO"/>
    <property type="match status" value="1"/>
</dbReference>
<dbReference type="InterPro" id="IPR036273">
    <property type="entry name" value="CRAL/TRIO_N_dom_sf"/>
</dbReference>